<proteinExistence type="predicted"/>
<dbReference type="KEGG" id="abas:ACPOL_3683"/>
<evidence type="ECO:0000313" key="3">
    <source>
        <dbReference type="Proteomes" id="UP000253606"/>
    </source>
</evidence>
<dbReference type="AlphaFoldDB" id="A0A2Z5G2B6"/>
<keyword evidence="3" id="KW-1185">Reference proteome</keyword>
<evidence type="ECO:0000256" key="1">
    <source>
        <dbReference type="SAM" id="MobiDB-lite"/>
    </source>
</evidence>
<organism evidence="2 3">
    <name type="scientific">Acidisarcina polymorpha</name>
    <dbReference type="NCBI Taxonomy" id="2211140"/>
    <lineage>
        <taxon>Bacteria</taxon>
        <taxon>Pseudomonadati</taxon>
        <taxon>Acidobacteriota</taxon>
        <taxon>Terriglobia</taxon>
        <taxon>Terriglobales</taxon>
        <taxon>Acidobacteriaceae</taxon>
        <taxon>Acidisarcina</taxon>
    </lineage>
</organism>
<dbReference type="Proteomes" id="UP000253606">
    <property type="component" value="Chromosome"/>
</dbReference>
<feature type="region of interest" description="Disordered" evidence="1">
    <location>
        <begin position="21"/>
        <end position="52"/>
    </location>
</feature>
<gene>
    <name evidence="2" type="ORF">ACPOL_3683</name>
</gene>
<name>A0A2Z5G2B6_9BACT</name>
<evidence type="ECO:0000313" key="2">
    <source>
        <dbReference type="EMBL" id="AXC12964.1"/>
    </source>
</evidence>
<accession>A0A2Z5G2B6</accession>
<dbReference type="EMBL" id="CP030840">
    <property type="protein sequence ID" value="AXC12964.1"/>
    <property type="molecule type" value="Genomic_DNA"/>
</dbReference>
<reference evidence="2 3" key="1">
    <citation type="journal article" date="2018" name="Front. Microbiol.">
        <title>Hydrolytic Capabilities as a Key to Environmental Success: Chitinolytic and Cellulolytic Acidobacteria From Acidic Sub-arctic Soils and Boreal Peatlands.</title>
        <authorList>
            <person name="Belova S.E."/>
            <person name="Ravin N.V."/>
            <person name="Pankratov T.A."/>
            <person name="Rakitin A.L."/>
            <person name="Ivanova A.A."/>
            <person name="Beletsky A.V."/>
            <person name="Mardanov A.V."/>
            <person name="Sinninghe Damste J.S."/>
            <person name="Dedysh S.N."/>
        </authorList>
    </citation>
    <scope>NUCLEOTIDE SEQUENCE [LARGE SCALE GENOMIC DNA]</scope>
    <source>
        <strain evidence="2 3">SBC82</strain>
    </source>
</reference>
<protein>
    <submittedName>
        <fullName evidence="2">Uncharacterized protein</fullName>
    </submittedName>
</protein>
<sequence length="52" mass="5745">MAISVANARDFEKWMLMICNENTPNRPHSGKGTVSDAKSPHGLHGHEPRFTA</sequence>